<feature type="compositionally biased region" description="Polar residues" evidence="1">
    <location>
        <begin position="231"/>
        <end position="247"/>
    </location>
</feature>
<gene>
    <name evidence="3" type="ORF">BHK69_06000</name>
</gene>
<dbReference type="KEGG" id="bvv:BHK69_06000"/>
<dbReference type="STRING" id="1526658.BHK69_06000"/>
<dbReference type="EMBL" id="CP017147">
    <property type="protein sequence ID" value="AOO80086.1"/>
    <property type="molecule type" value="Genomic_DNA"/>
</dbReference>
<dbReference type="InterPro" id="IPR019027">
    <property type="entry name" value="Pilus_biogenesis_CpaD-related"/>
</dbReference>
<dbReference type="Proteomes" id="UP000094969">
    <property type="component" value="Chromosome"/>
</dbReference>
<evidence type="ECO:0000256" key="1">
    <source>
        <dbReference type="SAM" id="MobiDB-lite"/>
    </source>
</evidence>
<accession>A0A1D7TY94</accession>
<protein>
    <recommendedName>
        <fullName evidence="5">Pilus assembly protein CpaD</fullName>
    </recommendedName>
</protein>
<feature type="signal peptide" evidence="2">
    <location>
        <begin position="1"/>
        <end position="30"/>
    </location>
</feature>
<proteinExistence type="predicted"/>
<evidence type="ECO:0000313" key="3">
    <source>
        <dbReference type="EMBL" id="AOO80086.1"/>
    </source>
</evidence>
<dbReference type="AlphaFoldDB" id="A0A1D7TY94"/>
<dbReference type="NCBIfam" id="TIGR02522">
    <property type="entry name" value="pilus_cpaD"/>
    <property type="match status" value="1"/>
</dbReference>
<keyword evidence="4" id="KW-1185">Reference proteome</keyword>
<organism evidence="3 4">
    <name type="scientific">Bosea vaviloviae</name>
    <dbReference type="NCBI Taxonomy" id="1526658"/>
    <lineage>
        <taxon>Bacteria</taxon>
        <taxon>Pseudomonadati</taxon>
        <taxon>Pseudomonadota</taxon>
        <taxon>Alphaproteobacteria</taxon>
        <taxon>Hyphomicrobiales</taxon>
        <taxon>Boseaceae</taxon>
        <taxon>Bosea</taxon>
    </lineage>
</organism>
<evidence type="ECO:0000256" key="2">
    <source>
        <dbReference type="SAM" id="SignalP"/>
    </source>
</evidence>
<evidence type="ECO:0000313" key="4">
    <source>
        <dbReference type="Proteomes" id="UP000094969"/>
    </source>
</evidence>
<sequence>MMVRSQHIRLRQLRGLAAVLAAGLTLGACAKTADVTGSLAPIDTRERHPIVLRDAPRSLDVFVGRAGGGLDARQAEDVADFAREYRRAGRGGLVAEVPTGMRREMAAHDTLNAIRATLARSGVSAAALSVRTYPVNDPGLASPIRLTFASLQAGLPHSCGQWPEDTGMSSFKTSASNAPYWNLGCATQATFAAQVADPIDLVRARSEGRPDIAKRMGAITKLREGKDPSTEYRQQTPQINSTVGGGT</sequence>
<keyword evidence="2" id="KW-0732">Signal</keyword>
<dbReference type="PROSITE" id="PS51257">
    <property type="entry name" value="PROKAR_LIPOPROTEIN"/>
    <property type="match status" value="1"/>
</dbReference>
<evidence type="ECO:0008006" key="5">
    <source>
        <dbReference type="Google" id="ProtNLM"/>
    </source>
</evidence>
<reference evidence="3 4" key="1">
    <citation type="journal article" date="2015" name="Antonie Van Leeuwenhoek">
        <title>Bosea vaviloviae sp. nov., a new species of slow-growing rhizobia isolated from nodules of the relict species Vavilovia formosa (Stev.) Fed.</title>
        <authorList>
            <person name="Safronova V.I."/>
            <person name="Kuznetsova I.G."/>
            <person name="Sazanova A.L."/>
            <person name="Kimeklis A.K."/>
            <person name="Belimov A.A."/>
            <person name="Andronov E.E."/>
            <person name="Pinaev A.G."/>
            <person name="Chizhevskaya E.P."/>
            <person name="Pukhaev A.R."/>
            <person name="Popov K.P."/>
            <person name="Willems A."/>
            <person name="Tikhonovich I.A."/>
        </authorList>
    </citation>
    <scope>NUCLEOTIDE SEQUENCE [LARGE SCALE GENOMIC DNA]</scope>
    <source>
        <strain evidence="3 4">Vaf18</strain>
    </source>
</reference>
<dbReference type="Pfam" id="PF09476">
    <property type="entry name" value="Pilus_CpaD"/>
    <property type="match status" value="1"/>
</dbReference>
<dbReference type="InterPro" id="IPR013361">
    <property type="entry name" value="Pilus_CpaD"/>
</dbReference>
<feature type="region of interest" description="Disordered" evidence="1">
    <location>
        <begin position="224"/>
        <end position="247"/>
    </location>
</feature>
<name>A0A1D7TY94_9HYPH</name>
<feature type="chain" id="PRO_5009099757" description="Pilus assembly protein CpaD" evidence="2">
    <location>
        <begin position="31"/>
        <end position="247"/>
    </location>
</feature>
<dbReference type="OrthoDB" id="9802674at2"/>
<dbReference type="RefSeq" id="WP_069689307.1">
    <property type="nucleotide sequence ID" value="NZ_CP017147.1"/>
</dbReference>